<protein>
    <submittedName>
        <fullName evidence="1">Uncharacterized protein</fullName>
    </submittedName>
</protein>
<evidence type="ECO:0000313" key="2">
    <source>
        <dbReference type="Proteomes" id="UP000531251"/>
    </source>
</evidence>
<proteinExistence type="predicted"/>
<dbReference type="RefSeq" id="WP_167712924.1">
    <property type="nucleotide sequence ID" value="NZ_BAAADY010000007.1"/>
</dbReference>
<evidence type="ECO:0000313" key="1">
    <source>
        <dbReference type="EMBL" id="NJB98065.1"/>
    </source>
</evidence>
<name>A0A7X5XZX2_9SPHN</name>
<organism evidence="1 2">
    <name type="scientific">Sphingomonas trueperi</name>
    <dbReference type="NCBI Taxonomy" id="53317"/>
    <lineage>
        <taxon>Bacteria</taxon>
        <taxon>Pseudomonadati</taxon>
        <taxon>Pseudomonadota</taxon>
        <taxon>Alphaproteobacteria</taxon>
        <taxon>Sphingomonadales</taxon>
        <taxon>Sphingomonadaceae</taxon>
        <taxon>Sphingomonas</taxon>
    </lineage>
</organism>
<sequence>MTRHFTPPTRQETAPAAIMIDAARCWRQARDAGHPIQPCLTLALAAHDCTMLAPVLDSLCLFYETALGRPLAVGEALTLSEDEHLLLGLLDGSRPRACLGCKESAASALDCALCSTRIMLALTLGGPAPTLQ</sequence>
<keyword evidence="2" id="KW-1185">Reference proteome</keyword>
<accession>A0A7X5XZX2</accession>
<dbReference type="EMBL" id="JAATJB010000006">
    <property type="protein sequence ID" value="NJB98065.1"/>
    <property type="molecule type" value="Genomic_DNA"/>
</dbReference>
<gene>
    <name evidence="1" type="ORF">GGR89_002392</name>
</gene>
<dbReference type="AlphaFoldDB" id="A0A7X5XZX2"/>
<dbReference type="Proteomes" id="UP000531251">
    <property type="component" value="Unassembled WGS sequence"/>
</dbReference>
<comment type="caution">
    <text evidence="1">The sequence shown here is derived from an EMBL/GenBank/DDBJ whole genome shotgun (WGS) entry which is preliminary data.</text>
</comment>
<reference evidence="1 2" key="1">
    <citation type="submission" date="2020-03" db="EMBL/GenBank/DDBJ databases">
        <title>Genomic Encyclopedia of Type Strains, Phase IV (KMG-IV): sequencing the most valuable type-strain genomes for metagenomic binning, comparative biology and taxonomic classification.</title>
        <authorList>
            <person name="Goeker M."/>
        </authorList>
    </citation>
    <scope>NUCLEOTIDE SEQUENCE [LARGE SCALE GENOMIC DNA]</scope>
    <source>
        <strain evidence="1 2">DSM 7225</strain>
    </source>
</reference>